<protein>
    <recommendedName>
        <fullName evidence="14">Latent transforming growth factor beta binding protein 1</fullName>
    </recommendedName>
</protein>
<reference evidence="13" key="2">
    <citation type="submission" date="2025-09" db="UniProtKB">
        <authorList>
            <consortium name="Ensembl"/>
        </authorList>
    </citation>
    <scope>IDENTIFICATION</scope>
</reference>
<keyword evidence="8" id="KW-0325">Glycoprotein</keyword>
<dbReference type="PROSITE" id="PS51364">
    <property type="entry name" value="TB"/>
    <property type="match status" value="4"/>
</dbReference>
<feature type="domain" description="TB" evidence="12">
    <location>
        <begin position="1179"/>
        <end position="1233"/>
    </location>
</feature>
<feature type="domain" description="TB" evidence="12">
    <location>
        <begin position="1358"/>
        <end position="1411"/>
    </location>
</feature>
<dbReference type="FunFam" id="2.10.25.10:FF:000056">
    <property type="entry name" value="Latent-transforming growth factor beta-binding protein 3 isoform 2"/>
    <property type="match status" value="1"/>
</dbReference>
<dbReference type="Gene3D" id="3.90.290.10">
    <property type="entry name" value="TGF-beta binding (TB) domain"/>
    <property type="match status" value="4"/>
</dbReference>
<evidence type="ECO:0000256" key="3">
    <source>
        <dbReference type="ARBA" id="ARBA00022530"/>
    </source>
</evidence>
<dbReference type="PROSITE" id="PS01186">
    <property type="entry name" value="EGF_2"/>
    <property type="match status" value="6"/>
</dbReference>
<dbReference type="FunFam" id="2.10.25.10:FF:000024">
    <property type="entry name" value="Putative latent-transforming growth factor beta-binding protein 2"/>
    <property type="match status" value="3"/>
</dbReference>
<feature type="domain" description="EGF-like" evidence="11">
    <location>
        <begin position="951"/>
        <end position="992"/>
    </location>
</feature>
<feature type="disulfide bond" evidence="9">
    <location>
        <begin position="233"/>
        <end position="243"/>
    </location>
</feature>
<feature type="disulfide bond" evidence="9">
    <location>
        <begin position="25"/>
        <end position="35"/>
    </location>
</feature>
<keyword evidence="4 9" id="KW-0245">EGF-like domain</keyword>
<evidence type="ECO:0000259" key="12">
    <source>
        <dbReference type="PROSITE" id="PS51364"/>
    </source>
</evidence>
<feature type="domain" description="EGF-like" evidence="11">
    <location>
        <begin position="229"/>
        <end position="261"/>
    </location>
</feature>
<feature type="domain" description="EGF-like" evidence="11">
    <location>
        <begin position="1078"/>
        <end position="1119"/>
    </location>
</feature>
<accession>S4RY04</accession>
<evidence type="ECO:0000256" key="4">
    <source>
        <dbReference type="ARBA" id="ARBA00022536"/>
    </source>
</evidence>
<reference evidence="13" key="1">
    <citation type="submission" date="2025-08" db="UniProtKB">
        <authorList>
            <consortium name="Ensembl"/>
        </authorList>
    </citation>
    <scope>IDENTIFICATION</scope>
</reference>
<dbReference type="SUPFAM" id="SSF57196">
    <property type="entry name" value="EGF/Laminin"/>
    <property type="match status" value="3"/>
</dbReference>
<evidence type="ECO:0008006" key="14">
    <source>
        <dbReference type="Google" id="ProtNLM"/>
    </source>
</evidence>
<dbReference type="InterPro" id="IPR036773">
    <property type="entry name" value="TB_dom_sf"/>
</dbReference>
<dbReference type="FunFam" id="2.10.25.10:FF:000002">
    <property type="entry name" value="Latent-transforming growth factor beta-binding protein 3"/>
    <property type="match status" value="1"/>
</dbReference>
<feature type="domain" description="TB" evidence="12">
    <location>
        <begin position="381"/>
        <end position="427"/>
    </location>
</feature>
<evidence type="ECO:0000256" key="8">
    <source>
        <dbReference type="ARBA" id="ARBA00023180"/>
    </source>
</evidence>
<dbReference type="PANTHER" id="PTHR47333:SF5">
    <property type="entry name" value="FIBRILLIN-3"/>
    <property type="match status" value="1"/>
</dbReference>
<dbReference type="InterPro" id="IPR009030">
    <property type="entry name" value="Growth_fac_rcpt_cys_sf"/>
</dbReference>
<feature type="region of interest" description="Disordered" evidence="10">
    <location>
        <begin position="583"/>
        <end position="634"/>
    </location>
</feature>
<feature type="domain" description="TB" evidence="12">
    <location>
        <begin position="507"/>
        <end position="558"/>
    </location>
</feature>
<evidence type="ECO:0000256" key="2">
    <source>
        <dbReference type="ARBA" id="ARBA00022525"/>
    </source>
</evidence>
<evidence type="ECO:0000256" key="6">
    <source>
        <dbReference type="ARBA" id="ARBA00022737"/>
    </source>
</evidence>
<dbReference type="InterPro" id="IPR001881">
    <property type="entry name" value="EGF-like_Ca-bd_dom"/>
</dbReference>
<organism evidence="13">
    <name type="scientific">Petromyzon marinus</name>
    <name type="common">Sea lamprey</name>
    <dbReference type="NCBI Taxonomy" id="7757"/>
    <lineage>
        <taxon>Eukaryota</taxon>
        <taxon>Metazoa</taxon>
        <taxon>Chordata</taxon>
        <taxon>Craniata</taxon>
        <taxon>Vertebrata</taxon>
        <taxon>Cyclostomata</taxon>
        <taxon>Hyperoartia</taxon>
        <taxon>Petromyzontiformes</taxon>
        <taxon>Petromyzontidae</taxon>
        <taxon>Petromyzon</taxon>
    </lineage>
</organism>
<feature type="compositionally biased region" description="Pro residues" evidence="10">
    <location>
        <begin position="592"/>
        <end position="611"/>
    </location>
</feature>
<feature type="disulfide bond" evidence="9">
    <location>
        <begin position="251"/>
        <end position="260"/>
    </location>
</feature>
<evidence type="ECO:0000256" key="5">
    <source>
        <dbReference type="ARBA" id="ARBA00022729"/>
    </source>
</evidence>
<evidence type="ECO:0000259" key="11">
    <source>
        <dbReference type="PROSITE" id="PS50026"/>
    </source>
</evidence>
<comment type="caution">
    <text evidence="9">Lacks conserved residue(s) required for the propagation of feature annotation.</text>
</comment>
<evidence type="ECO:0000256" key="10">
    <source>
        <dbReference type="SAM" id="MobiDB-lite"/>
    </source>
</evidence>
<feature type="domain" description="EGF-like" evidence="11">
    <location>
        <begin position="1460"/>
        <end position="1496"/>
    </location>
</feature>
<feature type="disulfide bond" evidence="9">
    <location>
        <begin position="43"/>
        <end position="52"/>
    </location>
</feature>
<dbReference type="SUPFAM" id="SSF57581">
    <property type="entry name" value="TB module/8-cys domain"/>
    <property type="match status" value="4"/>
</dbReference>
<dbReference type="InterPro" id="IPR000742">
    <property type="entry name" value="EGF"/>
</dbReference>
<dbReference type="PROSITE" id="PS00022">
    <property type="entry name" value="EGF_1"/>
    <property type="match status" value="2"/>
</dbReference>
<dbReference type="InterPro" id="IPR017878">
    <property type="entry name" value="TB_dom"/>
</dbReference>
<keyword evidence="5" id="KW-0732">Signal</keyword>
<feature type="domain" description="EGF-like" evidence="11">
    <location>
        <begin position="1299"/>
        <end position="1339"/>
    </location>
</feature>
<dbReference type="Pfam" id="PF00683">
    <property type="entry name" value="TB"/>
    <property type="match status" value="4"/>
</dbReference>
<dbReference type="STRING" id="7757.ENSPMAP00000010095"/>
<dbReference type="FunFam" id="2.10.25.10:FF:000194">
    <property type="entry name" value="Latent transforming growth factor beta binding protein 2"/>
    <property type="match status" value="1"/>
</dbReference>
<dbReference type="Pfam" id="PF07645">
    <property type="entry name" value="EGF_CA"/>
    <property type="match status" value="14"/>
</dbReference>
<comment type="subcellular location">
    <subcellularLocation>
        <location evidence="1">Secreted</location>
        <location evidence="1">Extracellular space</location>
        <location evidence="1">Extracellular matrix</location>
    </subcellularLocation>
</comment>
<keyword evidence="7 9" id="KW-1015">Disulfide bond</keyword>
<dbReference type="PANTHER" id="PTHR47333">
    <property type="entry name" value="VON WILLEBRAND FACTOR C AND EGF DOMAIN-CONTAINING PROTEIN"/>
    <property type="match status" value="1"/>
</dbReference>
<name>S4RY04_PETMA</name>
<dbReference type="OMA" id="SQRCTKX"/>
<proteinExistence type="predicted"/>
<evidence type="ECO:0000256" key="9">
    <source>
        <dbReference type="PROSITE-ProRule" id="PRU00076"/>
    </source>
</evidence>
<evidence type="ECO:0000256" key="1">
    <source>
        <dbReference type="ARBA" id="ARBA00004498"/>
    </source>
</evidence>
<dbReference type="PROSITE" id="PS50026">
    <property type="entry name" value="EGF_3"/>
    <property type="match status" value="11"/>
</dbReference>
<keyword evidence="2" id="KW-0964">Secreted</keyword>
<dbReference type="FunFam" id="2.10.25.10:FF:000115">
    <property type="entry name" value="latent-transforming growth factor beta-binding protein 4 isoform X2"/>
    <property type="match status" value="1"/>
</dbReference>
<dbReference type="InterPro" id="IPR000152">
    <property type="entry name" value="EGF-type_Asp/Asn_hydroxyl_site"/>
</dbReference>
<dbReference type="InterPro" id="IPR018097">
    <property type="entry name" value="EGF_Ca-bd_CS"/>
</dbReference>
<dbReference type="FunFam" id="2.10.25.10:FF:000019">
    <property type="entry name" value="latent-transforming growth factor beta-binding protein 1 isoform X2"/>
    <property type="match status" value="3"/>
</dbReference>
<feature type="domain" description="EGF-like" evidence="11">
    <location>
        <begin position="910"/>
        <end position="950"/>
    </location>
</feature>
<dbReference type="Gene3D" id="2.10.25.10">
    <property type="entry name" value="Laminin"/>
    <property type="match status" value="18"/>
</dbReference>
<evidence type="ECO:0000313" key="13">
    <source>
        <dbReference type="Ensembl" id="ENSPMAP00000010095.1"/>
    </source>
</evidence>
<feature type="domain" description="EGF-like" evidence="11">
    <location>
        <begin position="745"/>
        <end position="782"/>
    </location>
</feature>
<dbReference type="SMART" id="SM00181">
    <property type="entry name" value="EGF"/>
    <property type="match status" value="18"/>
</dbReference>
<feature type="domain" description="EGF-like" evidence="11">
    <location>
        <begin position="457"/>
        <end position="497"/>
    </location>
</feature>
<feature type="compositionally biased region" description="Polar residues" evidence="10">
    <location>
        <begin position="624"/>
        <end position="634"/>
    </location>
</feature>
<dbReference type="InterPro" id="IPR049883">
    <property type="entry name" value="NOTCH1_EGF-like"/>
</dbReference>
<feature type="domain" description="EGF-like" evidence="11">
    <location>
        <begin position="993"/>
        <end position="1033"/>
    </location>
</feature>
<dbReference type="SUPFAM" id="SSF57184">
    <property type="entry name" value="Growth factor receptor domain"/>
    <property type="match status" value="4"/>
</dbReference>
<feature type="domain" description="EGF-like" evidence="11">
    <location>
        <begin position="21"/>
        <end position="53"/>
    </location>
</feature>
<dbReference type="GeneTree" id="ENSGT00940000155823"/>
<dbReference type="CDD" id="cd00054">
    <property type="entry name" value="EGF_CA"/>
    <property type="match status" value="10"/>
</dbReference>
<dbReference type="Ensembl" id="ENSPMAT00000010139.1">
    <property type="protein sequence ID" value="ENSPMAP00000010095.1"/>
    <property type="gene ID" value="ENSPMAG00000009155.1"/>
</dbReference>
<sequence>NICGAQCCPGWSQSPGSQMCTKPVCSPPCQNGGMCVQPQVCACPAGKWGPSCADSNPQAAAAGAGGVPSQSRTASLSRTAHMTLTVKHQPSVRMVPHKGQQHFLSLKPNVKTDTSHSMQSAPLSMAMQRRTSQPLLLKPKVFSHQLVSASGGRPAHPGPNALPSGHSQHAGNLSASGSMGRIKVVFTPTICKVTCTNGKCQNTCEKGNTTTLISENGEGADMLTGSGFRVVVCPIPCRNGGSCQTRDKCRCPANFTGKFCQIAVQSPRASEEQGAVAGGQGLSLTRSTFTIPVSGVHAGAATHVKISPSVANVHVRHPQAASVQVHQVSRVEGSLQTGPGHHYKRDETNPGQQVCAVVCLCANAFLICASACRFRPSCILYNCSSEIGNRNHIRAQCGKPLPGLLKQEDCCGSVGSSWGFNKCSKCPATAVQTQPGSSAMVECTQGFKRESATQCRDINECLIQGACPNADCLNTQGSYRCICKSGFTLDSTTNRCISNKALAEEKELCFHMVVEHRCQHPLPVPVSRPVCCCSVGVAWGSDCQRCPAKNSDAYVEICPAGPGLVYHRNPDPVVMETIWLHPPRPDDTVPNEAPPLPAPTTRPTPAAPPPTAHNTARHCHASKGPSTEAMTTPPQREPTIQMKENRTCHLFPGIPRLISTVAPKQVDPEVTTKKNALSIITPEEPDTGGRKLPNIWSPLCPRESDICLLRPNICGPGQCYNLDVGYTCTCHFGYQYNEQLGRCDDIDECSTVPRLCANGRCENVIGSFRCICRPGFIFDDSGAECQDINECLKVNKCIGGRCINLPGSYRCEFCDAGHVMNTRGQCEDVNECRNPNTCPTAKCVNTPGSYECVRCPSGFEGRNGHCIDVDECADGNVCSNGICANTEGSYSCTPCGTGFRLTSNGKACEDIDECQNGIVCGGGDCVNTRGSFQCECQPGYHLSSGGDQCEDINECLSESVCEPHGDCLNTDGSFYCVCHHGYKSSANGRFCKDVDECSEGQQCPGGQCVNTEGSFTCECEPGLRLNPGTHTCVDIDECAEFDSSRCGSWRCENTHGSYRCVQACDRGYRLSSTAECQDIDECLDDTVCGRNGFCENTEGSFRCLCDQGYHDLQDGQECIDVNECEMFSSVCGDDALCENVEGSFLCICQQHNKEFDTMSGKCVDRHSIVDSRAPGVETKECYVNLNDANFCDNVLAVNLTRHECCCTLGAGWGDNCEIYPCPVLGSVEFKNLCPHGKGFIPNEDIVYDTIPQDFKDADECILFGQEICKRGTCHNTEHGYKCFCKSGFYYDRQKLECLDVDECTDEWSCEGGSCVNTDGSFDCFCRPPLILDSNGKRCVNSSGLLERHEEEDAEMLMSMCWRAMGNDFMCSQLILGKETTYTECCCQYGEAWGPDCALCPERNTDDFAQLCNIPRGGDPDMRRVSGQRGTIVSDVSMHFVKHTEQITFSSGLFDSFEGLQAQECGILNGCENGRCVRVPEGYTCDCYDGYQLDLSRMVCTDVNECEELNERMSLCRNAKCMNTQGSYRCACLPGFVPSQQPNFCVKIQNERENRHKRKPNH</sequence>
<dbReference type="HOGENOM" id="CLU_001884_1_0_1"/>
<feature type="domain" description="EGF-like" evidence="11">
    <location>
        <begin position="1501"/>
        <end position="1545"/>
    </location>
</feature>
<dbReference type="GO" id="GO:0005509">
    <property type="term" value="F:calcium ion binding"/>
    <property type="evidence" value="ECO:0007669"/>
    <property type="project" value="InterPro"/>
</dbReference>
<dbReference type="Pfam" id="PF00008">
    <property type="entry name" value="EGF"/>
    <property type="match status" value="1"/>
</dbReference>
<dbReference type="SMART" id="SM00179">
    <property type="entry name" value="EGF_CA"/>
    <property type="match status" value="16"/>
</dbReference>
<dbReference type="PROSITE" id="PS00010">
    <property type="entry name" value="ASX_HYDROXYL"/>
    <property type="match status" value="11"/>
</dbReference>
<feature type="region of interest" description="Disordered" evidence="10">
    <location>
        <begin position="54"/>
        <end position="74"/>
    </location>
</feature>
<dbReference type="InterPro" id="IPR052080">
    <property type="entry name" value="vWF_C/EGF_Fibrillin"/>
</dbReference>
<feature type="region of interest" description="Disordered" evidence="10">
    <location>
        <begin position="148"/>
        <end position="172"/>
    </location>
</feature>
<keyword evidence="6" id="KW-0677">Repeat</keyword>
<dbReference type="FunFam" id="2.10.25.10:FF:000038">
    <property type="entry name" value="Fibrillin 2"/>
    <property type="match status" value="1"/>
</dbReference>
<evidence type="ECO:0000256" key="7">
    <source>
        <dbReference type="ARBA" id="ARBA00023157"/>
    </source>
</evidence>
<dbReference type="PROSITE" id="PS01187">
    <property type="entry name" value="EGF_CA"/>
    <property type="match status" value="6"/>
</dbReference>
<keyword evidence="3" id="KW-0272">Extracellular matrix</keyword>
<dbReference type="FunFam" id="2.10.25.10:FF:000046">
    <property type="entry name" value="Latent-transforming growth factor beta-binding protein 1 isoform x2"/>
    <property type="match status" value="1"/>
</dbReference>